<evidence type="ECO:0000259" key="6">
    <source>
        <dbReference type="PROSITE" id="PS51898"/>
    </source>
</evidence>
<dbReference type="InterPro" id="IPR038488">
    <property type="entry name" value="Integrase_DNA-bd_sf"/>
</dbReference>
<dbReference type="Gene3D" id="1.10.150.130">
    <property type="match status" value="1"/>
</dbReference>
<evidence type="ECO:0000256" key="4">
    <source>
        <dbReference type="ARBA" id="ARBA00023172"/>
    </source>
</evidence>
<evidence type="ECO:0000256" key="5">
    <source>
        <dbReference type="SAM" id="MobiDB-lite"/>
    </source>
</evidence>
<gene>
    <name evidence="7" type="ORF">GAGA_4123</name>
</gene>
<dbReference type="InterPro" id="IPR025166">
    <property type="entry name" value="Integrase_DNA_bind_dom"/>
</dbReference>
<dbReference type="InterPro" id="IPR050090">
    <property type="entry name" value="Tyrosine_recombinase_XerCD"/>
</dbReference>
<feature type="region of interest" description="Disordered" evidence="5">
    <location>
        <begin position="207"/>
        <end position="227"/>
    </location>
</feature>
<dbReference type="PANTHER" id="PTHR30349">
    <property type="entry name" value="PHAGE INTEGRASE-RELATED"/>
    <property type="match status" value="1"/>
</dbReference>
<dbReference type="RefSeq" id="WP_008305928.1">
    <property type="nucleotide sequence ID" value="NZ_BAEK01000074.1"/>
</dbReference>
<proteinExistence type="inferred from homology"/>
<evidence type="ECO:0000256" key="3">
    <source>
        <dbReference type="ARBA" id="ARBA00023125"/>
    </source>
</evidence>
<evidence type="ECO:0000256" key="1">
    <source>
        <dbReference type="ARBA" id="ARBA00008857"/>
    </source>
</evidence>
<sequence>MAKTGDTSITKTQAVNFARDATNMAELSCDKIKGFHLVKTQKGATWRLRYTDFSGKRRKLSLGKLVDGTSDRMKAVDLAQEYRGELSKGKDPVAEITKLKAKFKTDSELRETRLLRTYLEGPYKKHQAKKKDGGRHTLDLISRAFSDLLDTPMDAITKKDLADWQEKYRIGNDGKIRAHSTTVRSFSALRTLLRHAVHSGTIASDPTTNFKLSSEADEDKEKRLSGDSPVKRRMLTSQELTGISQGIALYKEELINKRENSRKHGQANLPTLNNLAHPHWFFPFFRLAAYTGMRPGDLYSLNWQELNLTFSRLVKVPNKTRHHGNPSKLDLPLDQNITEVMDSWHKQLGSPVNGLVFPSPANGNKMDKKAHIRHWKSVLQLGGVTSDIDFYSLRHHYISKLVANSVPLFTVARLAGHKSTKMIEEHYGHLAPHAAAEALSLISGDFVNEILEERTNEKRL</sequence>
<dbReference type="InterPro" id="IPR013762">
    <property type="entry name" value="Integrase-like_cat_sf"/>
</dbReference>
<dbReference type="PANTHER" id="PTHR30349:SF41">
    <property type="entry name" value="INTEGRASE_RECOMBINASE PROTEIN MJ0367-RELATED"/>
    <property type="match status" value="1"/>
</dbReference>
<dbReference type="InterPro" id="IPR002104">
    <property type="entry name" value="Integrase_catalytic"/>
</dbReference>
<protein>
    <recommendedName>
        <fullName evidence="6">Tyr recombinase domain-containing protein</fullName>
    </recommendedName>
</protein>
<keyword evidence="2" id="KW-0229">DNA integration</keyword>
<evidence type="ECO:0000313" key="8">
    <source>
        <dbReference type="Proteomes" id="UP000008372"/>
    </source>
</evidence>
<dbReference type="InterPro" id="IPR011010">
    <property type="entry name" value="DNA_brk_join_enz"/>
</dbReference>
<dbReference type="SUPFAM" id="SSF56349">
    <property type="entry name" value="DNA breaking-rejoining enzymes"/>
    <property type="match status" value="1"/>
</dbReference>
<organism evidence="7 8">
    <name type="scientific">Paraglaciecola agarilytica NO2</name>
    <dbReference type="NCBI Taxonomy" id="1125747"/>
    <lineage>
        <taxon>Bacteria</taxon>
        <taxon>Pseudomonadati</taxon>
        <taxon>Pseudomonadota</taxon>
        <taxon>Gammaproteobacteria</taxon>
        <taxon>Alteromonadales</taxon>
        <taxon>Alteromonadaceae</taxon>
        <taxon>Paraglaciecola</taxon>
    </lineage>
</organism>
<dbReference type="Pfam" id="PF13356">
    <property type="entry name" value="Arm-DNA-bind_3"/>
    <property type="match status" value="1"/>
</dbReference>
<comment type="similarity">
    <text evidence="1">Belongs to the 'phage' integrase family.</text>
</comment>
<reference evidence="7 8" key="1">
    <citation type="journal article" date="2014" name="Environ. Microbiol.">
        <title>Comparative genomics of the marine bacterial genus Glaciecola reveals the high degree of genomic diversity and genomic characteristic for cold adaptation.</title>
        <authorList>
            <person name="Qin Q.L."/>
            <person name="Xie B.B."/>
            <person name="Yu Y."/>
            <person name="Shu Y.L."/>
            <person name="Rong J.C."/>
            <person name="Zhang Y.J."/>
            <person name="Zhao D.L."/>
            <person name="Chen X.L."/>
            <person name="Zhang X.Y."/>
            <person name="Chen B."/>
            <person name="Zhou B.C."/>
            <person name="Zhang Y.Z."/>
        </authorList>
    </citation>
    <scope>NUCLEOTIDE SEQUENCE [LARGE SCALE GENOMIC DNA]</scope>
    <source>
        <strain evidence="7 8">NO2</strain>
    </source>
</reference>
<dbReference type="Proteomes" id="UP000008372">
    <property type="component" value="Unassembled WGS sequence"/>
</dbReference>
<accession>A0ABQ0ICF2</accession>
<dbReference type="Gene3D" id="1.10.443.10">
    <property type="entry name" value="Intergrase catalytic core"/>
    <property type="match status" value="1"/>
</dbReference>
<dbReference type="EMBL" id="BAEK01000074">
    <property type="protein sequence ID" value="GAC06955.1"/>
    <property type="molecule type" value="Genomic_DNA"/>
</dbReference>
<keyword evidence="3" id="KW-0238">DNA-binding</keyword>
<dbReference type="PROSITE" id="PS51898">
    <property type="entry name" value="TYR_RECOMBINASE"/>
    <property type="match status" value="1"/>
</dbReference>
<keyword evidence="4" id="KW-0233">DNA recombination</keyword>
<name>A0ABQ0ICF2_9ALTE</name>
<keyword evidence="8" id="KW-1185">Reference proteome</keyword>
<feature type="domain" description="Tyr recombinase" evidence="6">
    <location>
        <begin position="259"/>
        <end position="440"/>
    </location>
</feature>
<comment type="caution">
    <text evidence="7">The sequence shown here is derived from an EMBL/GenBank/DDBJ whole genome shotgun (WGS) entry which is preliminary data.</text>
</comment>
<dbReference type="Pfam" id="PF00589">
    <property type="entry name" value="Phage_integrase"/>
    <property type="match status" value="1"/>
</dbReference>
<evidence type="ECO:0000256" key="2">
    <source>
        <dbReference type="ARBA" id="ARBA00022908"/>
    </source>
</evidence>
<dbReference type="InterPro" id="IPR010998">
    <property type="entry name" value="Integrase_recombinase_N"/>
</dbReference>
<evidence type="ECO:0000313" key="7">
    <source>
        <dbReference type="EMBL" id="GAC06955.1"/>
    </source>
</evidence>
<dbReference type="Gene3D" id="3.30.160.390">
    <property type="entry name" value="Integrase, DNA-binding domain"/>
    <property type="match status" value="1"/>
</dbReference>